<dbReference type="RefSeq" id="WP_127760858.1">
    <property type="nucleotide sequence ID" value="NZ_CP026095.1"/>
</dbReference>
<dbReference type="OrthoDB" id="2086462at2"/>
<accession>A0A3Q9RPG5</accession>
<gene>
    <name evidence="1" type="ORF">BAOM_3134</name>
</gene>
<evidence type="ECO:0000313" key="2">
    <source>
        <dbReference type="Proteomes" id="UP000283095"/>
    </source>
</evidence>
<dbReference type="EMBL" id="CP026095">
    <property type="protein sequence ID" value="AZV43743.1"/>
    <property type="molecule type" value="Genomic_DNA"/>
</dbReference>
<name>A0A3Q9RPG5_9BACI</name>
<dbReference type="KEGG" id="pasa:BAOM_3134"/>
<evidence type="ECO:0000313" key="1">
    <source>
        <dbReference type="EMBL" id="AZV43743.1"/>
    </source>
</evidence>
<dbReference type="Gene3D" id="3.40.960.10">
    <property type="entry name" value="VSR Endonuclease"/>
    <property type="match status" value="1"/>
</dbReference>
<proteinExistence type="predicted"/>
<dbReference type="Proteomes" id="UP000283095">
    <property type="component" value="Chromosome"/>
</dbReference>
<sequence length="376" mass="43737">MEYRGIKLADSVKLHMKNGDFNKKIKNGLDTFIDKLEENNHEALSEYIGTHELILINFSCFHEPHWISPSNYKKGRGCPKCSGKNLEQAKENLILMTKQNGHELLTEYINAKTKVLIDFKCGHDPHEIYPYSYKNGERCPKCAGLCPIQAKESLIALIESNGHEWVDGEYINAKTKVKIDFKCGHIPHEITPYSYRIGHGCPKCNGKCPEQAKEELINLVSFNGHELLSDYVNNKTKILIDFKCGHKPNWSKPSDYKKGIRCPLCSESKGEKQIRKWLEENNMHFESQKEFDGLVGTGGGLLSYDFYLPDYNLLIEYQGQYHDGTVRNQTEEEFKKQQEHDRRKREYTEKNNINILEIWYWDYDKVEEMLKSKLNI</sequence>
<organism evidence="1 2">
    <name type="scientific">Peribacillus asahii</name>
    <dbReference type="NCBI Taxonomy" id="228899"/>
    <lineage>
        <taxon>Bacteria</taxon>
        <taxon>Bacillati</taxon>
        <taxon>Bacillota</taxon>
        <taxon>Bacilli</taxon>
        <taxon>Bacillales</taxon>
        <taxon>Bacillaceae</taxon>
        <taxon>Peribacillus</taxon>
    </lineage>
</organism>
<reference evidence="1 2" key="1">
    <citation type="submission" date="2018-01" db="EMBL/GenBank/DDBJ databases">
        <title>Bacillus asahii Genome sequencing and assembly.</title>
        <authorList>
            <person name="Jiang H."/>
            <person name="Feng Y."/>
            <person name="Zhao F."/>
            <person name="Lin X."/>
        </authorList>
    </citation>
    <scope>NUCLEOTIDE SEQUENCE [LARGE SCALE GENOMIC DNA]</scope>
    <source>
        <strain evidence="1 2">OM18</strain>
    </source>
</reference>
<protein>
    <recommendedName>
        <fullName evidence="3">DUF723 domain-containing protein</fullName>
    </recommendedName>
</protein>
<dbReference type="AlphaFoldDB" id="A0A3Q9RPG5"/>
<evidence type="ECO:0008006" key="3">
    <source>
        <dbReference type="Google" id="ProtNLM"/>
    </source>
</evidence>